<dbReference type="Proteomes" id="UP000266272">
    <property type="component" value="Unassembled WGS sequence"/>
</dbReference>
<dbReference type="OrthoDB" id="427280at2759"/>
<dbReference type="AlphaFoldDB" id="A0A395NSV6"/>
<dbReference type="CDD" id="cd02982">
    <property type="entry name" value="PDI_b'_family"/>
    <property type="match status" value="1"/>
</dbReference>
<evidence type="ECO:0000256" key="3">
    <source>
        <dbReference type="ARBA" id="ARBA00004319"/>
    </source>
</evidence>
<keyword evidence="19" id="KW-1185">Reference proteome</keyword>
<dbReference type="InterPro" id="IPR017937">
    <property type="entry name" value="Thioredoxin_CS"/>
</dbReference>
<dbReference type="STRING" id="490622.A0A395NSV6"/>
<feature type="region of interest" description="Disordered" evidence="16">
    <location>
        <begin position="475"/>
        <end position="496"/>
    </location>
</feature>
<dbReference type="CDD" id="cd02981">
    <property type="entry name" value="PDI_b_family"/>
    <property type="match status" value="1"/>
</dbReference>
<evidence type="ECO:0000256" key="8">
    <source>
        <dbReference type="ARBA" id="ARBA00022824"/>
    </source>
</evidence>
<dbReference type="CDD" id="cd21437">
    <property type="entry name" value="zf-HIT_ZNHIT1_like"/>
    <property type="match status" value="1"/>
</dbReference>
<feature type="compositionally biased region" description="Low complexity" evidence="16">
    <location>
        <begin position="475"/>
        <end position="486"/>
    </location>
</feature>
<feature type="chain" id="PRO_5017101790" description="Protein disulfide-isomerase" evidence="15">
    <location>
        <begin position="21"/>
        <end position="923"/>
    </location>
</feature>
<keyword evidence="10 15" id="KW-0413">Isomerase</keyword>
<comment type="similarity">
    <text evidence="4 14">Belongs to the protein disulfide isomerase family.</text>
</comment>
<feature type="compositionally biased region" description="Polar residues" evidence="16">
    <location>
        <begin position="778"/>
        <end position="790"/>
    </location>
</feature>
<keyword evidence="8" id="KW-0256">Endoplasmic reticulum</keyword>
<keyword evidence="7" id="KW-0677">Repeat</keyword>
<organism evidence="18 19">
    <name type="scientific">Trichoderma arundinaceum</name>
    <dbReference type="NCBI Taxonomy" id="490622"/>
    <lineage>
        <taxon>Eukaryota</taxon>
        <taxon>Fungi</taxon>
        <taxon>Dikarya</taxon>
        <taxon>Ascomycota</taxon>
        <taxon>Pezizomycotina</taxon>
        <taxon>Sordariomycetes</taxon>
        <taxon>Hypocreomycetidae</taxon>
        <taxon>Hypocreales</taxon>
        <taxon>Hypocreaceae</taxon>
        <taxon>Trichoderma</taxon>
    </lineage>
</organism>
<evidence type="ECO:0000256" key="14">
    <source>
        <dbReference type="RuleBase" id="RU004208"/>
    </source>
</evidence>
<dbReference type="GO" id="GO:0003756">
    <property type="term" value="F:protein disulfide isomerase activity"/>
    <property type="evidence" value="ECO:0007669"/>
    <property type="project" value="UniProtKB-EC"/>
</dbReference>
<comment type="caution">
    <text evidence="18">The sequence shown here is derived from an EMBL/GenBank/DDBJ whole genome shotgun (WGS) entry which is preliminary data.</text>
</comment>
<dbReference type="NCBIfam" id="TIGR01126">
    <property type="entry name" value="pdi_dom"/>
    <property type="match status" value="2"/>
</dbReference>
<dbReference type="FunFam" id="3.40.30.10:FF:000154">
    <property type="entry name" value="Protein disulfide-isomerase"/>
    <property type="match status" value="1"/>
</dbReference>
<dbReference type="GO" id="GO:0051082">
    <property type="term" value="F:unfolded protein binding"/>
    <property type="evidence" value="ECO:0007669"/>
    <property type="project" value="UniProtKB-ARBA"/>
</dbReference>
<feature type="region of interest" description="Disordered" evidence="16">
    <location>
        <begin position="724"/>
        <end position="743"/>
    </location>
</feature>
<dbReference type="PROSITE" id="PS00194">
    <property type="entry name" value="THIOREDOXIN_1"/>
    <property type="match status" value="2"/>
</dbReference>
<comment type="subcellular location">
    <subcellularLocation>
        <location evidence="3">Endoplasmic reticulum lumen</location>
    </subcellularLocation>
</comment>
<protein>
    <recommendedName>
        <fullName evidence="12 15">Protein disulfide-isomerase</fullName>
        <ecNumber evidence="5 15">5.3.4.1</ecNumber>
    </recommendedName>
</protein>
<dbReference type="Gene3D" id="3.40.30.10">
    <property type="entry name" value="Glutaredoxin"/>
    <property type="match status" value="4"/>
</dbReference>
<evidence type="ECO:0000256" key="10">
    <source>
        <dbReference type="ARBA" id="ARBA00023235"/>
    </source>
</evidence>
<dbReference type="EC" id="5.3.4.1" evidence="5 15"/>
<evidence type="ECO:0000313" key="19">
    <source>
        <dbReference type="Proteomes" id="UP000266272"/>
    </source>
</evidence>
<dbReference type="EMBL" id="PXOA01000179">
    <property type="protein sequence ID" value="RFU79021.1"/>
    <property type="molecule type" value="Genomic_DNA"/>
</dbReference>
<dbReference type="CDD" id="cd02995">
    <property type="entry name" value="PDI_a_PDI_a'_C"/>
    <property type="match status" value="1"/>
</dbReference>
<feature type="signal peptide" evidence="15">
    <location>
        <begin position="1"/>
        <end position="20"/>
    </location>
</feature>
<evidence type="ECO:0000256" key="12">
    <source>
        <dbReference type="ARBA" id="ARBA00039846"/>
    </source>
</evidence>
<evidence type="ECO:0000256" key="6">
    <source>
        <dbReference type="ARBA" id="ARBA00022729"/>
    </source>
</evidence>
<dbReference type="GO" id="GO:0005788">
    <property type="term" value="C:endoplasmic reticulum lumen"/>
    <property type="evidence" value="ECO:0007669"/>
    <property type="project" value="UniProtKB-SubCell"/>
</dbReference>
<keyword evidence="11 13" id="KW-0676">Redox-active center</keyword>
<evidence type="ECO:0000256" key="11">
    <source>
        <dbReference type="ARBA" id="ARBA00023284"/>
    </source>
</evidence>
<feature type="disulfide bond" description="Redox-active" evidence="13">
    <location>
        <begin position="386"/>
        <end position="389"/>
    </location>
</feature>
<evidence type="ECO:0000256" key="1">
    <source>
        <dbReference type="ARBA" id="ARBA00001182"/>
    </source>
</evidence>
<dbReference type="Pfam" id="PF13848">
    <property type="entry name" value="Thioredoxin_6"/>
    <property type="match status" value="1"/>
</dbReference>
<feature type="compositionally biased region" description="Low complexity" evidence="16">
    <location>
        <begin position="800"/>
        <end position="812"/>
    </location>
</feature>
<dbReference type="InterPro" id="IPR036249">
    <property type="entry name" value="Thioredoxin-like_sf"/>
</dbReference>
<name>A0A395NSV6_TRIAR</name>
<sequence>MHHKRLACALMGAMAAVASAESDVTSLTKDTFNDFIKANDLVLAEFFAPWCGHCKALAPEYEEAATTLKEKNIKLAKVDCVDEADLCKEHGIEGYPTLKVFRGLDKVAPYTGQRKADGITSYMVKQSLPAVSLLNKDTVEDFKTADKVVLVAYIAADDKASNETFTSLANELRDTYLFGGVNDAAVAEAEGVKFPSVVLYKSFDEGKNVFSDKFDAEAIRSFAQVAATPLVGEVGPETYAGYMSAGIPLAYIFAETQEERDDLSKTLKPIAEKYKGKINFATIDAKNFGSHAGNINLKTDKFPAFAIHDIEKNLKFPFDQEKDITEKDIAKFVDNFADGKIEPSIKSEPIPEKQEGPVTVVVAHTYNDIVLDDTKDVLIEFYAPWCGHCKALAPKYEELGSLYANSEFKDKVVIAKVDATNNDVPDEIQGFPTIKLYPAGDKKNPVTYQGARTVEDFIEFIKENGKYKASVEVPVEPTEEAAPAASEEAKAEDGHDELWEERAWVREKHLENVDLAQDEHMEQTYVDVLGEQLIGCFVLLEDVAVDGTAGQDAAEQEAEKTGFRVSKTAAAFHRTVVETVAPLTYPPLKAPMGFRAGRGAESFRRRAEAWKLRDETSARRVPLASILEDAGVSMANRVARRRCPRDWIHDGTMDNFGVIEIASAKTTSAPGWAYVPDTRALPGANALQPANRKRARNAPAGATAGDLTARQEAKIRKEIEALERDGGKDNSISIPAKSGKAAGKYTPNVRKILQSQKTFSNHLDDFLAMQAQAEGGPSATSNNRPTNSNPKRPANKRDAAASTPTATAKSTPGIQEEDVTMADADLPPILVGSYRPPPTAHPGDNDPLLVSRVPNLPSDEELRKLLAHPPLTYYEARGKWEDNYPTRQFCEVCGYWGRVRCMKCGTRIWVVRHWDLATIKLEN</sequence>
<keyword evidence="9 13" id="KW-1015">Disulfide bond</keyword>
<evidence type="ECO:0000256" key="16">
    <source>
        <dbReference type="SAM" id="MobiDB-lite"/>
    </source>
</evidence>
<evidence type="ECO:0000313" key="18">
    <source>
        <dbReference type="EMBL" id="RFU79021.1"/>
    </source>
</evidence>
<dbReference type="NCBIfam" id="TIGR01130">
    <property type="entry name" value="ER_PDI_fam"/>
    <property type="match status" value="1"/>
</dbReference>
<dbReference type="InterPro" id="IPR007529">
    <property type="entry name" value="Znf_HIT"/>
</dbReference>
<dbReference type="SUPFAM" id="SSF52833">
    <property type="entry name" value="Thioredoxin-like"/>
    <property type="match status" value="4"/>
</dbReference>
<feature type="compositionally biased region" description="Basic and acidic residues" evidence="16">
    <location>
        <begin position="487"/>
        <end position="496"/>
    </location>
</feature>
<evidence type="ECO:0000256" key="5">
    <source>
        <dbReference type="ARBA" id="ARBA00012723"/>
    </source>
</evidence>
<feature type="region of interest" description="Disordered" evidence="16">
    <location>
        <begin position="689"/>
        <end position="708"/>
    </location>
</feature>
<dbReference type="GO" id="GO:0015035">
    <property type="term" value="F:protein-disulfide reductase activity"/>
    <property type="evidence" value="ECO:0007669"/>
    <property type="project" value="UniProtKB-ARBA"/>
</dbReference>
<keyword evidence="6 15" id="KW-0732">Signal</keyword>
<dbReference type="FunFam" id="3.40.30.10:FF:000139">
    <property type="entry name" value="Protein disulfide-isomerase"/>
    <property type="match status" value="1"/>
</dbReference>
<comment type="catalytic activity">
    <reaction evidence="1 15">
        <text>Catalyzes the rearrangement of -S-S- bonds in proteins.</text>
        <dbReference type="EC" id="5.3.4.1"/>
    </reaction>
</comment>
<dbReference type="FunFam" id="3.40.30.10:FF:000185">
    <property type="entry name" value="Protein disulfide-isomerase"/>
    <property type="match status" value="1"/>
</dbReference>
<evidence type="ECO:0000256" key="15">
    <source>
        <dbReference type="RuleBase" id="RU361130"/>
    </source>
</evidence>
<dbReference type="PANTHER" id="PTHR18929:SF132">
    <property type="entry name" value="PROTEIN DISULFIDE-ISOMERASE A3"/>
    <property type="match status" value="1"/>
</dbReference>
<dbReference type="InterPro" id="IPR005788">
    <property type="entry name" value="PDI_thioredoxin-like_dom"/>
</dbReference>
<feature type="disulfide bond" description="Redox-active" evidence="13">
    <location>
        <begin position="51"/>
        <end position="54"/>
    </location>
</feature>
<evidence type="ECO:0000256" key="13">
    <source>
        <dbReference type="PIRSR" id="PIRSR605792-51"/>
    </source>
</evidence>
<dbReference type="PROSITE" id="PS51352">
    <property type="entry name" value="THIOREDOXIN_2"/>
    <property type="match status" value="2"/>
</dbReference>
<dbReference type="PRINTS" id="PR00421">
    <property type="entry name" value="THIOREDOXIN"/>
</dbReference>
<dbReference type="CDD" id="cd02961">
    <property type="entry name" value="PDI_a_family"/>
    <property type="match status" value="1"/>
</dbReference>
<feature type="domain" description="Thioredoxin" evidence="17">
    <location>
        <begin position="9"/>
        <end position="129"/>
    </location>
</feature>
<evidence type="ECO:0000259" key="17">
    <source>
        <dbReference type="PROSITE" id="PS51352"/>
    </source>
</evidence>
<proteinExistence type="inferred from homology"/>
<dbReference type="GO" id="GO:0006457">
    <property type="term" value="P:protein folding"/>
    <property type="evidence" value="ECO:0007669"/>
    <property type="project" value="TreeGrafter"/>
</dbReference>
<accession>A0A395NSV6</accession>
<dbReference type="GO" id="GO:0034976">
    <property type="term" value="P:response to endoplasmic reticulum stress"/>
    <property type="evidence" value="ECO:0007669"/>
    <property type="project" value="TreeGrafter"/>
</dbReference>
<evidence type="ECO:0000256" key="2">
    <source>
        <dbReference type="ARBA" id="ARBA00002692"/>
    </source>
</evidence>
<dbReference type="Pfam" id="PF00085">
    <property type="entry name" value="Thioredoxin"/>
    <property type="match status" value="2"/>
</dbReference>
<dbReference type="InterPro" id="IPR013766">
    <property type="entry name" value="Thioredoxin_domain"/>
</dbReference>
<dbReference type="PANTHER" id="PTHR18929">
    <property type="entry name" value="PROTEIN DISULFIDE ISOMERASE"/>
    <property type="match status" value="1"/>
</dbReference>
<comment type="function">
    <text evidence="2">Participates in the folding of proteins containing disulfide bonds, may be involved in glycosylation, prolyl hydroxylation and triglyceride transfer.</text>
</comment>
<dbReference type="InterPro" id="IPR005792">
    <property type="entry name" value="Prot_disulphide_isomerase"/>
</dbReference>
<evidence type="ECO:0000256" key="4">
    <source>
        <dbReference type="ARBA" id="ARBA00006347"/>
    </source>
</evidence>
<dbReference type="Pfam" id="PF04438">
    <property type="entry name" value="zf-HIT"/>
    <property type="match status" value="1"/>
</dbReference>
<gene>
    <name evidence="18" type="ORF">TARUN_3206</name>
</gene>
<evidence type="ECO:0000256" key="7">
    <source>
        <dbReference type="ARBA" id="ARBA00022737"/>
    </source>
</evidence>
<reference evidence="18 19" key="1">
    <citation type="journal article" date="2018" name="PLoS Pathog.">
        <title>Evolution of structural diversity of trichothecenes, a family of toxins produced by plant pathogenic and entomopathogenic fungi.</title>
        <authorList>
            <person name="Proctor R.H."/>
            <person name="McCormick S.P."/>
            <person name="Kim H.S."/>
            <person name="Cardoza R.E."/>
            <person name="Stanley A.M."/>
            <person name="Lindo L."/>
            <person name="Kelly A."/>
            <person name="Brown D.W."/>
            <person name="Lee T."/>
            <person name="Vaughan M.M."/>
            <person name="Alexander N.J."/>
            <person name="Busman M."/>
            <person name="Gutierrez S."/>
        </authorList>
    </citation>
    <scope>NUCLEOTIDE SEQUENCE [LARGE SCALE GENOMIC DNA]</scope>
    <source>
        <strain evidence="18 19">IBT 40837</strain>
    </source>
</reference>
<evidence type="ECO:0000256" key="9">
    <source>
        <dbReference type="ARBA" id="ARBA00023157"/>
    </source>
</evidence>
<feature type="domain" description="Thioredoxin" evidence="17">
    <location>
        <begin position="336"/>
        <end position="466"/>
    </location>
</feature>
<feature type="region of interest" description="Disordered" evidence="16">
    <location>
        <begin position="773"/>
        <end position="848"/>
    </location>
</feature>
<dbReference type="FunFam" id="3.40.30.10:FF:000017">
    <property type="entry name" value="Protein disulfide-isomerase A4"/>
    <property type="match status" value="1"/>
</dbReference>